<dbReference type="AlphaFoldDB" id="A0A7C8I3V0"/>
<name>A0A7C8I3V0_9PLEO</name>
<dbReference type="EMBL" id="JAADJZ010000014">
    <property type="protein sequence ID" value="KAF2870188.1"/>
    <property type="molecule type" value="Genomic_DNA"/>
</dbReference>
<evidence type="ECO:0000313" key="3">
    <source>
        <dbReference type="Proteomes" id="UP000481861"/>
    </source>
</evidence>
<sequence length="377" mass="43405">MSSEQARYTRIRTGTDRIKKYLVDTSSNILGDDSWSTRFWAQPKNVNHRILPTQAFVEMANIIASNPSQAPLVWKTVLNRLEEVIVLRREHSATFAPSHTSSEQWRRIYDEHQDFVEKLEDILYILLAGIWRHFSPAKALERKTTQSITPSFEHLAVAKTQDDGSGDDELTDWSTFDNRLSAGKTHEDVGRTRFIATVMDYLTELNNLKSVVAGLCGLYKAGRRSLAATALSTNLLYQLVEEQVWRFHFLENEQMPMEDDGFSDAGLLGILVRMYRVAEQNATLSEADDKNAPLRTLYKTAQEQFMPVIQDYLAFLEHQRGRSVNDLWTEVPEEFLKFGDPVLANGQEMRFDFESEMEDGMDNLEYISVWKHESGRY</sequence>
<dbReference type="Pfam" id="PF20253">
    <property type="entry name" value="DUF6604"/>
    <property type="match status" value="1"/>
</dbReference>
<dbReference type="Proteomes" id="UP000481861">
    <property type="component" value="Unassembled WGS sequence"/>
</dbReference>
<comment type="caution">
    <text evidence="2">The sequence shown here is derived from an EMBL/GenBank/DDBJ whole genome shotgun (WGS) entry which is preliminary data.</text>
</comment>
<evidence type="ECO:0000313" key="2">
    <source>
        <dbReference type="EMBL" id="KAF2870188.1"/>
    </source>
</evidence>
<reference evidence="2 3" key="1">
    <citation type="submission" date="2020-01" db="EMBL/GenBank/DDBJ databases">
        <authorList>
            <consortium name="DOE Joint Genome Institute"/>
            <person name="Haridas S."/>
            <person name="Albert R."/>
            <person name="Binder M."/>
            <person name="Bloem J."/>
            <person name="Labutti K."/>
            <person name="Salamov A."/>
            <person name="Andreopoulos B."/>
            <person name="Baker S.E."/>
            <person name="Barry K."/>
            <person name="Bills G."/>
            <person name="Bluhm B.H."/>
            <person name="Cannon C."/>
            <person name="Castanera R."/>
            <person name="Culley D.E."/>
            <person name="Daum C."/>
            <person name="Ezra D."/>
            <person name="Gonzalez J.B."/>
            <person name="Henrissat B."/>
            <person name="Kuo A."/>
            <person name="Liang C."/>
            <person name="Lipzen A."/>
            <person name="Lutzoni F."/>
            <person name="Magnuson J."/>
            <person name="Mondo S."/>
            <person name="Nolan M."/>
            <person name="Ohm R."/>
            <person name="Pangilinan J."/>
            <person name="Park H.-J.H."/>
            <person name="Ramirez L."/>
            <person name="Alfaro M."/>
            <person name="Sun H."/>
            <person name="Tritt A."/>
            <person name="Yoshinaga Y."/>
            <person name="Zwiers L.-H.L."/>
            <person name="Turgeon B.G."/>
            <person name="Goodwin S.B."/>
            <person name="Spatafora J.W."/>
            <person name="Crous P.W."/>
            <person name="Grigoriev I.V."/>
        </authorList>
    </citation>
    <scope>NUCLEOTIDE SEQUENCE [LARGE SCALE GENOMIC DNA]</scope>
    <source>
        <strain evidence="2 3">CBS 611.86</strain>
    </source>
</reference>
<feature type="domain" description="DUF6604" evidence="1">
    <location>
        <begin position="42"/>
        <end position="241"/>
    </location>
</feature>
<evidence type="ECO:0000259" key="1">
    <source>
        <dbReference type="Pfam" id="PF20253"/>
    </source>
</evidence>
<gene>
    <name evidence="2" type="ORF">BDV95DRAFT_619977</name>
</gene>
<dbReference type="InterPro" id="IPR046539">
    <property type="entry name" value="DUF6604"/>
</dbReference>
<protein>
    <recommendedName>
        <fullName evidence="1">DUF6604 domain-containing protein</fullName>
    </recommendedName>
</protein>
<proteinExistence type="predicted"/>
<organism evidence="2 3">
    <name type="scientific">Massariosphaeria phaeospora</name>
    <dbReference type="NCBI Taxonomy" id="100035"/>
    <lineage>
        <taxon>Eukaryota</taxon>
        <taxon>Fungi</taxon>
        <taxon>Dikarya</taxon>
        <taxon>Ascomycota</taxon>
        <taxon>Pezizomycotina</taxon>
        <taxon>Dothideomycetes</taxon>
        <taxon>Pleosporomycetidae</taxon>
        <taxon>Pleosporales</taxon>
        <taxon>Pleosporales incertae sedis</taxon>
        <taxon>Massariosphaeria</taxon>
    </lineage>
</organism>
<keyword evidence="3" id="KW-1185">Reference proteome</keyword>
<accession>A0A7C8I3V0</accession>